<dbReference type="STRING" id="561720.SAMN06275492_10451"/>
<organism evidence="2 3">
    <name type="scientific">Dethiosulfovibrio salsuginis</name>
    <dbReference type="NCBI Taxonomy" id="561720"/>
    <lineage>
        <taxon>Bacteria</taxon>
        <taxon>Thermotogati</taxon>
        <taxon>Synergistota</taxon>
        <taxon>Synergistia</taxon>
        <taxon>Synergistales</taxon>
        <taxon>Dethiosulfovibrionaceae</taxon>
        <taxon>Dethiosulfovibrio</taxon>
    </lineage>
</organism>
<name>A0A1X7IR46_9BACT</name>
<dbReference type="Proteomes" id="UP000193355">
    <property type="component" value="Unassembled WGS sequence"/>
</dbReference>
<reference evidence="3" key="1">
    <citation type="submission" date="2017-04" db="EMBL/GenBank/DDBJ databases">
        <authorList>
            <person name="Varghese N."/>
            <person name="Submissions S."/>
        </authorList>
    </citation>
    <scope>NUCLEOTIDE SEQUENCE [LARGE SCALE GENOMIC DNA]</scope>
    <source>
        <strain evidence="3">USBA 82</strain>
    </source>
</reference>
<keyword evidence="2" id="KW-0966">Cell projection</keyword>
<proteinExistence type="predicted"/>
<gene>
    <name evidence="2" type="ORF">SAMN06275492_10451</name>
</gene>
<accession>A0A1X7IR46</accession>
<keyword evidence="3" id="KW-1185">Reference proteome</keyword>
<keyword evidence="2" id="KW-0282">Flagellum</keyword>
<dbReference type="InterPro" id="IPR038180">
    <property type="entry name" value="FlgT_N_sf"/>
</dbReference>
<feature type="chain" id="PRO_5012688273" evidence="1">
    <location>
        <begin position="22"/>
        <end position="373"/>
    </location>
</feature>
<dbReference type="AlphaFoldDB" id="A0A1X7IR46"/>
<sequence>MIGRKLFALCCVIACVLSPVASFGSTVEAQGEAAILDGNRAAARESAKRQLYRNALEKAIGARVEGITEMKDFQVVRDRVFSSSQGLVKDLTITREWVEGDILYLLGRCVVEEKALDGVLGPAVIDALGNPRVVVLVDEVIGGNRPFLVASEGQVESAFQKAGYLMLDKGQLDAIAAKKAEAARISGDDTALAELARDFDADVILYGKGQSSSFTRQKISGQTIHGVRTLFKLKAVIAQTGQSLGVEVPDVRTKGMSEEDGAIKGLKEAADRASLSLVNEVAYALTGGSSGVPGRNVRVTVEGLDFGALRDLEATLRDSPGIVGVYRRSFRSGRLELDVSVDGTAEDVAVILDKAGLEVLDLTAATVGARRVR</sequence>
<keyword evidence="1" id="KW-0732">Signal</keyword>
<evidence type="ECO:0000256" key="1">
    <source>
        <dbReference type="SAM" id="SignalP"/>
    </source>
</evidence>
<evidence type="ECO:0000313" key="3">
    <source>
        <dbReference type="Proteomes" id="UP000193355"/>
    </source>
</evidence>
<keyword evidence="2" id="KW-0969">Cilium</keyword>
<protein>
    <submittedName>
        <fullName evidence="2">Flagellar assembly protein T, N-terminal domain</fullName>
    </submittedName>
</protein>
<feature type="signal peptide" evidence="1">
    <location>
        <begin position="1"/>
        <end position="21"/>
    </location>
</feature>
<evidence type="ECO:0000313" key="2">
    <source>
        <dbReference type="EMBL" id="SMG17312.1"/>
    </source>
</evidence>
<dbReference type="EMBL" id="FXBB01000004">
    <property type="protein sequence ID" value="SMG17312.1"/>
    <property type="molecule type" value="Genomic_DNA"/>
</dbReference>
<dbReference type="Gene3D" id="3.30.1660.40">
    <property type="entry name" value="FlgT, N-terminal domain"/>
    <property type="match status" value="1"/>
</dbReference>
<dbReference type="RefSeq" id="WP_085543869.1">
    <property type="nucleotide sequence ID" value="NZ_FXBB01000004.1"/>
</dbReference>
<dbReference type="OrthoDB" id="9791419at2"/>